<reference evidence="3" key="1">
    <citation type="submission" date="2020-12" db="EMBL/GenBank/DDBJ databases">
        <title>Metabolic potential, ecology and presence of endohyphal bacteria is reflected in genomic diversity of Mucoromycotina.</title>
        <authorList>
            <person name="Muszewska A."/>
            <person name="Okrasinska A."/>
            <person name="Steczkiewicz K."/>
            <person name="Drgas O."/>
            <person name="Orlowska M."/>
            <person name="Perlinska-Lenart U."/>
            <person name="Aleksandrzak-Piekarczyk T."/>
            <person name="Szatraj K."/>
            <person name="Zielenkiewicz U."/>
            <person name="Pilsyk S."/>
            <person name="Malc E."/>
            <person name="Mieczkowski P."/>
            <person name="Kruszewska J.S."/>
            <person name="Biernat P."/>
            <person name="Pawlowska J."/>
        </authorList>
    </citation>
    <scope>NUCLEOTIDE SEQUENCE</scope>
    <source>
        <strain evidence="3">CBS 226.32</strain>
    </source>
</reference>
<dbReference type="InterPro" id="IPR043904">
    <property type="entry name" value="PhoD_2-like"/>
</dbReference>
<dbReference type="EMBL" id="JAEPRC010000003">
    <property type="protein sequence ID" value="KAG2215793.1"/>
    <property type="molecule type" value="Genomic_DNA"/>
</dbReference>
<evidence type="ECO:0000256" key="1">
    <source>
        <dbReference type="SAM" id="MobiDB-lite"/>
    </source>
</evidence>
<dbReference type="Pfam" id="PF19050">
    <property type="entry name" value="PhoD_2"/>
    <property type="match status" value="2"/>
</dbReference>
<dbReference type="Gene3D" id="3.60.21.70">
    <property type="entry name" value="PhoD-like phosphatase"/>
    <property type="match status" value="1"/>
</dbReference>
<feature type="region of interest" description="Disordered" evidence="1">
    <location>
        <begin position="1"/>
        <end position="45"/>
    </location>
</feature>
<dbReference type="PANTHER" id="PTHR46689">
    <property type="entry name" value="MEMBRANE PROTEIN, PUTATIVE-RELATED"/>
    <property type="match status" value="1"/>
</dbReference>
<keyword evidence="4" id="KW-1185">Reference proteome</keyword>
<dbReference type="AlphaFoldDB" id="A0A8H7RSE8"/>
<dbReference type="CDD" id="cd07389">
    <property type="entry name" value="MPP_PhoD"/>
    <property type="match status" value="1"/>
</dbReference>
<accession>A0A8H7RSE8</accession>
<gene>
    <name evidence="3" type="ORF">INT46_007416</name>
</gene>
<sequence>MQNYGDQSLPPPSPQGYQGYGQQPQQQNQHQHQHQHQHQGHFGGLTESFSQLNVGERWNDFQSHMHLPGRQQHQQQDGSPGEVICGPLLRYIDINYTTRQWRGSILVVSTDRYAPPIEIQLTEPATQRSTTIKPQAERLDTYRNKYHFWRYEVRLPLTDQGQVATYSTPHNNWAQPSFQMHLPAYFESMRFMFYSCNGFSDVPQEIKDKFGEKEAPLWADVLDRHEVLPFHVLLGGGDQLYQDRLIKEDFMKPWVDEKDPTKRLAMNLTDNMKQGFEEFYFTNYVKNFGFQGNPVVAKAFATIPSMNMWDDHDIIDGYGSYPADMQRAECFQVLFANACRFYFLFQQHTTVELAGQHGMIQGALPTCQNLVSTLGPDIGFVSLDCRGERTKHDICKAQTYDIVFDALQTMIPPTVKHLLVLTGVPLIYPRLTLFENLMDGAAGFNLATIAGKTGALGDIIGGQLNKWNGDPELLDDMNDHWTAGNHDVERKTFIERLQQYARERSIRVSFLGGDVHCCGAGKMYSKDMKEKEEGDPFFMVQIISSAIVNVPPPQALLTVLNQNSGFITFNGNTEERMYNLFKRSPNGNTRQNKKLMGMRNYCAGYYDEQTGKINFWIQAEKEVGVKGTMGYLLDVPKLLFGQAGYHLSNQNKRQVLSDLLQQQQQQHHHQQPFLGGMEQRLHHHHHQDQEEQGGGGHFHRLQSKIGGFMMPQPNN</sequence>
<dbReference type="InterPro" id="IPR018946">
    <property type="entry name" value="PhoD-like_MPP"/>
</dbReference>
<comment type="caution">
    <text evidence="3">The sequence shown here is derived from an EMBL/GenBank/DDBJ whole genome shotgun (WGS) entry which is preliminary data.</text>
</comment>
<dbReference type="GO" id="GO:0016020">
    <property type="term" value="C:membrane"/>
    <property type="evidence" value="ECO:0007669"/>
    <property type="project" value="TreeGrafter"/>
</dbReference>
<feature type="compositionally biased region" description="Low complexity" evidence="1">
    <location>
        <begin position="15"/>
        <end position="30"/>
    </location>
</feature>
<organism evidence="3 4">
    <name type="scientific">Mucor plumbeus</name>
    <dbReference type="NCBI Taxonomy" id="97098"/>
    <lineage>
        <taxon>Eukaryota</taxon>
        <taxon>Fungi</taxon>
        <taxon>Fungi incertae sedis</taxon>
        <taxon>Mucoromycota</taxon>
        <taxon>Mucoromycotina</taxon>
        <taxon>Mucoromycetes</taxon>
        <taxon>Mucorales</taxon>
        <taxon>Mucorineae</taxon>
        <taxon>Mucoraceae</taxon>
        <taxon>Mucor</taxon>
    </lineage>
</organism>
<name>A0A8H7RSE8_9FUNG</name>
<proteinExistence type="predicted"/>
<dbReference type="Proteomes" id="UP000650833">
    <property type="component" value="Unassembled WGS sequence"/>
</dbReference>
<dbReference type="InterPro" id="IPR038607">
    <property type="entry name" value="PhoD-like_sf"/>
</dbReference>
<feature type="region of interest" description="Disordered" evidence="1">
    <location>
        <begin position="680"/>
        <end position="715"/>
    </location>
</feature>
<feature type="domain" description="PhoD-like phosphatase" evidence="2">
    <location>
        <begin position="188"/>
        <end position="443"/>
    </location>
</feature>
<protein>
    <recommendedName>
        <fullName evidence="2">PhoD-like phosphatase domain-containing protein</fullName>
    </recommendedName>
</protein>
<evidence type="ECO:0000313" key="4">
    <source>
        <dbReference type="Proteomes" id="UP000650833"/>
    </source>
</evidence>
<evidence type="ECO:0000313" key="3">
    <source>
        <dbReference type="EMBL" id="KAG2215793.1"/>
    </source>
</evidence>
<dbReference type="OrthoDB" id="9999821at2759"/>
<evidence type="ECO:0000259" key="2">
    <source>
        <dbReference type="Pfam" id="PF19050"/>
    </source>
</evidence>
<dbReference type="PANTHER" id="PTHR46689:SF1">
    <property type="entry name" value="PHOD-LIKE PHOSPHATASE DOMAIN-CONTAINING PROTEIN"/>
    <property type="match status" value="1"/>
</dbReference>
<feature type="domain" description="PhoD-like phosphatase" evidence="2">
    <location>
        <begin position="449"/>
        <end position="614"/>
    </location>
</feature>